<keyword evidence="3" id="KW-1185">Reference proteome</keyword>
<evidence type="ECO:0000313" key="3">
    <source>
        <dbReference type="Proteomes" id="UP001152888"/>
    </source>
</evidence>
<reference evidence="2" key="1">
    <citation type="submission" date="2022-03" db="EMBL/GenBank/DDBJ databases">
        <authorList>
            <person name="Sayadi A."/>
        </authorList>
    </citation>
    <scope>NUCLEOTIDE SEQUENCE</scope>
</reference>
<keyword evidence="1" id="KW-0472">Membrane</keyword>
<accession>A0A9P0LHA1</accession>
<protein>
    <submittedName>
        <fullName evidence="2">Uncharacterized protein</fullName>
    </submittedName>
</protein>
<organism evidence="2 3">
    <name type="scientific">Acanthoscelides obtectus</name>
    <name type="common">Bean weevil</name>
    <name type="synonym">Bruchus obtectus</name>
    <dbReference type="NCBI Taxonomy" id="200917"/>
    <lineage>
        <taxon>Eukaryota</taxon>
        <taxon>Metazoa</taxon>
        <taxon>Ecdysozoa</taxon>
        <taxon>Arthropoda</taxon>
        <taxon>Hexapoda</taxon>
        <taxon>Insecta</taxon>
        <taxon>Pterygota</taxon>
        <taxon>Neoptera</taxon>
        <taxon>Endopterygota</taxon>
        <taxon>Coleoptera</taxon>
        <taxon>Polyphaga</taxon>
        <taxon>Cucujiformia</taxon>
        <taxon>Chrysomeloidea</taxon>
        <taxon>Chrysomelidae</taxon>
        <taxon>Bruchinae</taxon>
        <taxon>Bruchini</taxon>
        <taxon>Acanthoscelides</taxon>
    </lineage>
</organism>
<dbReference type="AlphaFoldDB" id="A0A9P0LHA1"/>
<comment type="caution">
    <text evidence="2">The sequence shown here is derived from an EMBL/GenBank/DDBJ whole genome shotgun (WGS) entry which is preliminary data.</text>
</comment>
<keyword evidence="1" id="KW-0812">Transmembrane</keyword>
<evidence type="ECO:0000313" key="2">
    <source>
        <dbReference type="EMBL" id="CAH1995615.1"/>
    </source>
</evidence>
<gene>
    <name evidence="2" type="ORF">ACAOBT_LOCUS22718</name>
</gene>
<feature type="transmembrane region" description="Helical" evidence="1">
    <location>
        <begin position="314"/>
        <end position="333"/>
    </location>
</feature>
<dbReference type="EMBL" id="CAKOFQ010007234">
    <property type="protein sequence ID" value="CAH1995615.1"/>
    <property type="molecule type" value="Genomic_DNA"/>
</dbReference>
<evidence type="ECO:0000256" key="1">
    <source>
        <dbReference type="SAM" id="Phobius"/>
    </source>
</evidence>
<proteinExistence type="predicted"/>
<keyword evidence="1" id="KW-1133">Transmembrane helix</keyword>
<sequence length="336" mass="38014">MEVIIDNVKLQQVHSFKYLGAILEPNGRNGIEISEKIGKASNLYYAMSKNACIYGEIFVVKQTDSFVNLPPDISLGSSEIAFIKNYKLSWRSALLRFNPLIFFLWRLKAGFLASELSMLRSPQMTFLLFSKNNLSNIFPEFFRNIATLPDGGRYTHIMPSFSLDLPEFIVSPQASISPSSDALLTNGHPFLTKLSTSESTESEDGHTLLLWFLPQRKQPGERPDDVNGCSCGSAMFELLPPLLRVPPWLRCAAGPRTCQDLIGRRYPIWSKHSKKRIQQCKVDKPNRCYWMTVPGSQKFLVDTNLIPVNHIGSVWYIICSVLGNAVMSSFHVFRLK</sequence>
<dbReference type="OrthoDB" id="1293503at2759"/>
<name>A0A9P0LHA1_ACAOB</name>
<dbReference type="Proteomes" id="UP001152888">
    <property type="component" value="Unassembled WGS sequence"/>
</dbReference>